<dbReference type="Pfam" id="PF14529">
    <property type="entry name" value="Exo_endo_phos_2"/>
    <property type="match status" value="1"/>
</dbReference>
<dbReference type="CDD" id="cd01650">
    <property type="entry name" value="RT_nLTR_like"/>
    <property type="match status" value="1"/>
</dbReference>
<proteinExistence type="predicted"/>
<dbReference type="Gene3D" id="3.60.10.10">
    <property type="entry name" value="Endonuclease/exonuclease/phosphatase"/>
    <property type="match status" value="1"/>
</dbReference>
<evidence type="ECO:0000313" key="6">
    <source>
        <dbReference type="Proteomes" id="UP000039046"/>
    </source>
</evidence>
<dbReference type="Proteomes" id="UP000039046">
    <property type="component" value="Unassembled WGS sequence"/>
</dbReference>
<dbReference type="InterPro" id="IPR036691">
    <property type="entry name" value="Endo/exonu/phosph_ase_sf"/>
</dbReference>
<dbReference type="HOGENOM" id="CLU_000680_23_3_1"/>
<dbReference type="EMBL" id="CDHN01000010">
    <property type="protein sequence ID" value="CEJ95251.1"/>
    <property type="molecule type" value="Genomic_DNA"/>
</dbReference>
<evidence type="ECO:0000256" key="2">
    <source>
        <dbReference type="ARBA" id="ARBA00023128"/>
    </source>
</evidence>
<keyword evidence="2" id="KW-0496">Mitochondrion</keyword>
<feature type="domain" description="Reverse transcriptase" evidence="4">
    <location>
        <begin position="476"/>
        <end position="747"/>
    </location>
</feature>
<dbReference type="GO" id="GO:0005739">
    <property type="term" value="C:mitochondrion"/>
    <property type="evidence" value="ECO:0007669"/>
    <property type="project" value="UniProtKB-SubCell"/>
</dbReference>
<dbReference type="OrthoDB" id="5152453at2759"/>
<dbReference type="InterPro" id="IPR005135">
    <property type="entry name" value="Endo/exonuclease/phosphatase"/>
</dbReference>
<dbReference type="PANTHER" id="PTHR33481">
    <property type="entry name" value="REVERSE TRANSCRIPTASE"/>
    <property type="match status" value="1"/>
</dbReference>
<dbReference type="Pfam" id="PF00078">
    <property type="entry name" value="RVT_1"/>
    <property type="match status" value="1"/>
</dbReference>
<dbReference type="AlphaFoldDB" id="A0A0A1TE15"/>
<sequence>MRDNYNNTQQHCTLKILQANVDKSWNNHEEALRLADQEAYDIIFIQEPCCGNGKDKIYTPRNQNYKTFSPTSYWPPEKTKWPGVLTYTRIHSRLETTPLNIYNSTDILVVKVNNITTINIYNHAIRQHITHITDSIPPSGEVILAGDFNIRHPHWEPGIIPSVYSKELVKWLDYHDLTLLNKPGTATTRKDSVIDLAFSNIYGAECTIEQHLTCGGYHSSLALSVPQSISQKAALPNRHPKLIDEDAENHFVDLVRSAAQYLPTTLNSRKSIDRMTSAISRCLEMAAKTAGSQPSGKPKRQYAWWNDDCKEARLQLTAYYRIWPSGFNKDIQIARRAFKRAVNKAKRDHKHQLLERIQAGSEIYKITRRREQPKQVTEPPPLKINNSTYSTPTERAHALKAHILDRRDASDDLPEPDYSGSPTQQIPMDTTVSLEAARRAVLVTGNTTPGSDGITRDMLKLAWPHIGQAVTLLYNACLEFGYHPKQLRTAEVVMIPKPTKRDLTDPRSWRPIALLSCLSKGLERLIARRMAYYAITYNIVHQNQAGALPKRSATDLVAALIHDIELERKKGNYVTIATADVQGAYDAILRNRMATRHYLQGWPINLVNWIHSFLSGRRVSIRLQDIVTALMKLTCGLPQGSPMSPVLFILYTAVLYTITGPLQRYGYADDMAMLFSAPTLRQTTRQANAAIEALEALGAEHAITFDPAKTEVMHFTGEKHRDDLPPITHKGQLIYCKPSIRWLGIWFDSQLRFEYHVEMRCALAKRTALHLRSFCTTTHGPSAQAIRQAIIACVLPKLLFGADAWLPGPTSDVAETQPRQKRLTRRIAKKMQVVINIACKAALPVWKTTRSTNMWREASIPPIQHILYGIQQRTAARLRTLDKRHPLVQRGRWCQPHQRHTRLQHTSAIAPWRKHTVLQPPEPKRLQVHIEPGTKEQATKNFEKWLAGYDGITVFTDGSQDDNGNTGCGAVGYLDGTEIFHTYGNLLHAEVYDAEAEGVLRGPTRTPLSPPPK</sequence>
<protein>
    <recommendedName>
        <fullName evidence="4">Reverse transcriptase domain-containing protein</fullName>
    </recommendedName>
</protein>
<evidence type="ECO:0000256" key="1">
    <source>
        <dbReference type="ARBA" id="ARBA00004173"/>
    </source>
</evidence>
<dbReference type="GO" id="GO:0003824">
    <property type="term" value="F:catalytic activity"/>
    <property type="evidence" value="ECO:0007669"/>
    <property type="project" value="InterPro"/>
</dbReference>
<name>A0A0A1TE15_9HYPO</name>
<dbReference type="PROSITE" id="PS50878">
    <property type="entry name" value="RT_POL"/>
    <property type="match status" value="1"/>
</dbReference>
<evidence type="ECO:0000256" key="3">
    <source>
        <dbReference type="SAM" id="MobiDB-lite"/>
    </source>
</evidence>
<dbReference type="SUPFAM" id="SSF56672">
    <property type="entry name" value="DNA/RNA polymerases"/>
    <property type="match status" value="1"/>
</dbReference>
<feature type="region of interest" description="Disordered" evidence="3">
    <location>
        <begin position="370"/>
        <end position="389"/>
    </location>
</feature>
<accession>A0A0A1TE15</accession>
<organism evidence="5 6">
    <name type="scientific">[Torrubiella] hemipterigena</name>
    <dbReference type="NCBI Taxonomy" id="1531966"/>
    <lineage>
        <taxon>Eukaryota</taxon>
        <taxon>Fungi</taxon>
        <taxon>Dikarya</taxon>
        <taxon>Ascomycota</taxon>
        <taxon>Pezizomycotina</taxon>
        <taxon>Sordariomycetes</taxon>
        <taxon>Hypocreomycetidae</taxon>
        <taxon>Hypocreales</taxon>
        <taxon>Clavicipitaceae</taxon>
        <taxon>Clavicipitaceae incertae sedis</taxon>
        <taxon>'Torrubiella' clade</taxon>
    </lineage>
</organism>
<dbReference type="SUPFAM" id="SSF56219">
    <property type="entry name" value="DNase I-like"/>
    <property type="match status" value="1"/>
</dbReference>
<evidence type="ECO:0000259" key="4">
    <source>
        <dbReference type="PROSITE" id="PS50878"/>
    </source>
</evidence>
<dbReference type="PANTHER" id="PTHR33481:SF1">
    <property type="entry name" value="ENDONUCLEASE_EXONUCLEASE_PHOSPHATASE DOMAIN-CONTAINING PROTEIN-RELATED"/>
    <property type="match status" value="1"/>
</dbReference>
<gene>
    <name evidence="5" type="ORF">VHEMI10742</name>
</gene>
<dbReference type="InterPro" id="IPR000477">
    <property type="entry name" value="RT_dom"/>
</dbReference>
<keyword evidence="6" id="KW-1185">Reference proteome</keyword>
<dbReference type="InterPro" id="IPR043502">
    <property type="entry name" value="DNA/RNA_pol_sf"/>
</dbReference>
<reference evidence="5 6" key="1">
    <citation type="journal article" date="2015" name="Genome Announc.">
        <title>Draft Genome Sequence and Gene Annotation of the Entomopathogenic Fungus Verticillium hemipterigenum.</title>
        <authorList>
            <person name="Horn F."/>
            <person name="Habel A."/>
            <person name="Scharf D.H."/>
            <person name="Dworschak J."/>
            <person name="Brakhage A.A."/>
            <person name="Guthke R."/>
            <person name="Hertweck C."/>
            <person name="Linde J."/>
        </authorList>
    </citation>
    <scope>NUCLEOTIDE SEQUENCE [LARGE SCALE GENOMIC DNA]</scope>
</reference>
<comment type="subcellular location">
    <subcellularLocation>
        <location evidence="1">Mitochondrion</location>
    </subcellularLocation>
</comment>
<dbReference type="STRING" id="1531966.A0A0A1TE15"/>
<evidence type="ECO:0000313" key="5">
    <source>
        <dbReference type="EMBL" id="CEJ95251.1"/>
    </source>
</evidence>